<dbReference type="InterPro" id="IPR036390">
    <property type="entry name" value="WH_DNA-bd_sf"/>
</dbReference>
<proteinExistence type="predicted"/>
<dbReference type="InterPro" id="IPR036388">
    <property type="entry name" value="WH-like_DNA-bd_sf"/>
</dbReference>
<dbReference type="GO" id="GO:0003677">
    <property type="term" value="F:DNA binding"/>
    <property type="evidence" value="ECO:0007669"/>
    <property type="project" value="UniProtKB-KW"/>
</dbReference>
<dbReference type="PROSITE" id="PS50995">
    <property type="entry name" value="HTH_MARR_2"/>
    <property type="match status" value="1"/>
</dbReference>
<feature type="domain" description="HTH marR-type" evidence="1">
    <location>
        <begin position="1"/>
        <end position="144"/>
    </location>
</feature>
<evidence type="ECO:0000313" key="2">
    <source>
        <dbReference type="EMBL" id="VFB01754.1"/>
    </source>
</evidence>
<dbReference type="AlphaFoldDB" id="A0A4V6ID13"/>
<protein>
    <submittedName>
        <fullName evidence="2">DNA-binding transcriptional repressor MarR</fullName>
    </submittedName>
</protein>
<dbReference type="GO" id="GO:0003700">
    <property type="term" value="F:DNA-binding transcription factor activity"/>
    <property type="evidence" value="ECO:0007669"/>
    <property type="project" value="InterPro"/>
</dbReference>
<gene>
    <name evidence="2" type="ORF">NCTC10797_05579</name>
</gene>
<accession>A0A4V6ID13</accession>
<dbReference type="Pfam" id="PF12802">
    <property type="entry name" value="MarR_2"/>
    <property type="match status" value="1"/>
</dbReference>
<reference evidence="2 3" key="1">
    <citation type="submission" date="2019-02" db="EMBL/GenBank/DDBJ databases">
        <authorList>
            <consortium name="Pathogen Informatics"/>
        </authorList>
    </citation>
    <scope>NUCLEOTIDE SEQUENCE [LARGE SCALE GENOMIC DNA]</scope>
    <source>
        <strain evidence="2 3">3012STDY6756504</strain>
    </source>
</reference>
<dbReference type="EMBL" id="LR215973">
    <property type="protein sequence ID" value="VFB01754.1"/>
    <property type="molecule type" value="Genomic_DNA"/>
</dbReference>
<evidence type="ECO:0000259" key="1">
    <source>
        <dbReference type="PROSITE" id="PS50995"/>
    </source>
</evidence>
<dbReference type="GO" id="GO:0006950">
    <property type="term" value="P:response to stress"/>
    <property type="evidence" value="ECO:0007669"/>
    <property type="project" value="TreeGrafter"/>
</dbReference>
<dbReference type="PANTHER" id="PTHR33164">
    <property type="entry name" value="TRANSCRIPTIONAL REGULATOR, MARR FAMILY"/>
    <property type="match status" value="1"/>
</dbReference>
<dbReference type="RefSeq" id="WP_130919133.1">
    <property type="nucleotide sequence ID" value="NZ_LR215973.1"/>
</dbReference>
<sequence length="164" mass="17926">MVRWLSDEEQATWQAYILLRQRMDAAITAGLAADGLSMPDYELLVPLSAAPDGCLRAKELAARVCWEKSRLSKHLARMAARGLVEREPVAGDARGVLIRLTPQGRALLEKAAPHHVALVRELFIDGITEAEARALRTLSARVVERSERGAAEFEVATDADAEAV</sequence>
<dbReference type="InterPro" id="IPR039422">
    <property type="entry name" value="MarR/SlyA-like"/>
</dbReference>
<keyword evidence="2" id="KW-0238">DNA-binding</keyword>
<name>A0A4V6ID13_9NOCA</name>
<dbReference type="PANTHER" id="PTHR33164:SF99">
    <property type="entry name" value="MARR FAMILY REGULATORY PROTEIN"/>
    <property type="match status" value="1"/>
</dbReference>
<organism evidence="2 3">
    <name type="scientific">Nocardia cyriacigeorgica</name>
    <dbReference type="NCBI Taxonomy" id="135487"/>
    <lineage>
        <taxon>Bacteria</taxon>
        <taxon>Bacillati</taxon>
        <taxon>Actinomycetota</taxon>
        <taxon>Actinomycetes</taxon>
        <taxon>Mycobacteriales</taxon>
        <taxon>Nocardiaceae</taxon>
        <taxon>Nocardia</taxon>
    </lineage>
</organism>
<evidence type="ECO:0000313" key="3">
    <source>
        <dbReference type="Proteomes" id="UP000290439"/>
    </source>
</evidence>
<dbReference type="SMART" id="SM00347">
    <property type="entry name" value="HTH_MARR"/>
    <property type="match status" value="1"/>
</dbReference>
<dbReference type="SUPFAM" id="SSF46785">
    <property type="entry name" value="Winged helix' DNA-binding domain"/>
    <property type="match status" value="1"/>
</dbReference>
<dbReference type="InterPro" id="IPR000835">
    <property type="entry name" value="HTH_MarR-typ"/>
</dbReference>
<dbReference type="Gene3D" id="1.10.10.10">
    <property type="entry name" value="Winged helix-like DNA-binding domain superfamily/Winged helix DNA-binding domain"/>
    <property type="match status" value="1"/>
</dbReference>
<dbReference type="PRINTS" id="PR00598">
    <property type="entry name" value="HTHMARR"/>
</dbReference>
<dbReference type="Proteomes" id="UP000290439">
    <property type="component" value="Chromosome"/>
</dbReference>